<evidence type="ECO:0000313" key="1">
    <source>
        <dbReference type="EMBL" id="MFC5985990.1"/>
    </source>
</evidence>
<sequence>MMMHSIRVIIRIHARRIYLNRTILSEDEKRCPLCLQLNDCRVHQEDCWCFHTKVPVELRLRIPEDRRGKSCICKKCVDAFYDTQSSKHPV</sequence>
<comment type="caution">
    <text evidence="1">The sequence shown here is derived from an EMBL/GenBank/DDBJ whole genome shotgun (WGS) entry which is preliminary data.</text>
</comment>
<dbReference type="EMBL" id="JBHSQV010000035">
    <property type="protein sequence ID" value="MFC5985990.1"/>
    <property type="molecule type" value="Genomic_DNA"/>
</dbReference>
<dbReference type="Proteomes" id="UP001596250">
    <property type="component" value="Unassembled WGS sequence"/>
</dbReference>
<keyword evidence="2" id="KW-1185">Reference proteome</keyword>
<dbReference type="RefSeq" id="WP_379893294.1">
    <property type="nucleotide sequence ID" value="NZ_JBHSQV010000035.1"/>
</dbReference>
<reference evidence="2" key="1">
    <citation type="journal article" date="2019" name="Int. J. Syst. Evol. Microbiol.">
        <title>The Global Catalogue of Microorganisms (GCM) 10K type strain sequencing project: providing services to taxonomists for standard genome sequencing and annotation.</title>
        <authorList>
            <consortium name="The Broad Institute Genomics Platform"/>
            <consortium name="The Broad Institute Genome Sequencing Center for Infectious Disease"/>
            <person name="Wu L."/>
            <person name="Ma J."/>
        </authorList>
    </citation>
    <scope>NUCLEOTIDE SEQUENCE [LARGE SCALE GENOMIC DNA]</scope>
    <source>
        <strain evidence="2">CCM 8749</strain>
    </source>
</reference>
<organism evidence="1 2">
    <name type="scientific">Marinicrinis lubricantis</name>
    <dbReference type="NCBI Taxonomy" id="2086470"/>
    <lineage>
        <taxon>Bacteria</taxon>
        <taxon>Bacillati</taxon>
        <taxon>Bacillota</taxon>
        <taxon>Bacilli</taxon>
        <taxon>Bacillales</taxon>
        <taxon>Paenibacillaceae</taxon>
    </lineage>
</organism>
<gene>
    <name evidence="1" type="ORF">ACFPXP_06045</name>
</gene>
<protein>
    <submittedName>
        <fullName evidence="1">Cysteine-rich CWC family protein</fullName>
    </submittedName>
</protein>
<name>A0ABW1ILS7_9BACL</name>
<proteinExistence type="predicted"/>
<dbReference type="InterPro" id="IPR032720">
    <property type="entry name" value="Cys_rich_CWC"/>
</dbReference>
<dbReference type="Pfam" id="PF14375">
    <property type="entry name" value="Cys_rich_CWC"/>
    <property type="match status" value="1"/>
</dbReference>
<accession>A0ABW1ILS7</accession>
<evidence type="ECO:0000313" key="2">
    <source>
        <dbReference type="Proteomes" id="UP001596250"/>
    </source>
</evidence>